<dbReference type="EMBL" id="BNJK01000002">
    <property type="protein sequence ID" value="GHP00246.1"/>
    <property type="molecule type" value="Genomic_DNA"/>
</dbReference>
<dbReference type="GO" id="GO:0016627">
    <property type="term" value="F:oxidoreductase activity, acting on the CH-CH group of donors"/>
    <property type="evidence" value="ECO:0007669"/>
    <property type="project" value="TreeGrafter"/>
</dbReference>
<keyword evidence="1" id="KW-0560">Oxidoreductase</keyword>
<dbReference type="InterPro" id="IPR011576">
    <property type="entry name" value="Pyridox_Oxase_N"/>
</dbReference>
<dbReference type="InterPro" id="IPR012349">
    <property type="entry name" value="Split_barrel_FMN-bd"/>
</dbReference>
<dbReference type="InterPro" id="IPR024031">
    <property type="entry name" value="MSMEG_5819/OxyR"/>
</dbReference>
<dbReference type="RefSeq" id="WP_220210802.1">
    <property type="nucleotide sequence ID" value="NZ_BNJK01000002.1"/>
</dbReference>
<dbReference type="GO" id="GO:0070967">
    <property type="term" value="F:coenzyme F420 binding"/>
    <property type="evidence" value="ECO:0007669"/>
    <property type="project" value="TreeGrafter"/>
</dbReference>
<dbReference type="GO" id="GO:0005829">
    <property type="term" value="C:cytosol"/>
    <property type="evidence" value="ECO:0007669"/>
    <property type="project" value="TreeGrafter"/>
</dbReference>
<organism evidence="3 4">
    <name type="scientific">Reticulibacter mediterranei</name>
    <dbReference type="NCBI Taxonomy" id="2778369"/>
    <lineage>
        <taxon>Bacteria</taxon>
        <taxon>Bacillati</taxon>
        <taxon>Chloroflexota</taxon>
        <taxon>Ktedonobacteria</taxon>
        <taxon>Ktedonobacterales</taxon>
        <taxon>Reticulibacteraceae</taxon>
        <taxon>Reticulibacter</taxon>
    </lineage>
</organism>
<dbReference type="PANTHER" id="PTHR35176">
    <property type="entry name" value="HEME OXYGENASE HI_0854-RELATED"/>
    <property type="match status" value="1"/>
</dbReference>
<dbReference type="PANTHER" id="PTHR35176:SF6">
    <property type="entry name" value="HEME OXYGENASE HI_0854-RELATED"/>
    <property type="match status" value="1"/>
</dbReference>
<evidence type="ECO:0000313" key="3">
    <source>
        <dbReference type="EMBL" id="GHP00246.1"/>
    </source>
</evidence>
<evidence type="ECO:0000256" key="1">
    <source>
        <dbReference type="ARBA" id="ARBA00023002"/>
    </source>
</evidence>
<evidence type="ECO:0000259" key="2">
    <source>
        <dbReference type="Pfam" id="PF01243"/>
    </source>
</evidence>
<name>A0A8J3J0T8_9CHLR</name>
<dbReference type="AlphaFoldDB" id="A0A8J3J0T8"/>
<gene>
    <name evidence="3" type="ORF">KSF_102930</name>
</gene>
<comment type="caution">
    <text evidence="3">The sequence shown here is derived from an EMBL/GenBank/DDBJ whole genome shotgun (WGS) entry which is preliminary data.</text>
</comment>
<proteinExistence type="predicted"/>
<evidence type="ECO:0000313" key="4">
    <source>
        <dbReference type="Proteomes" id="UP000597444"/>
    </source>
</evidence>
<dbReference type="Proteomes" id="UP000597444">
    <property type="component" value="Unassembled WGS sequence"/>
</dbReference>
<sequence>MSVFTDKEIEYLRSQRLARLATVQLEGTPQIAPVGFHYDAEQDVIYIGGQYLSRSKKFRNILNNPHVALVIDDVLPPGPPRGVEIRGIADTVGTGGNALFGANYPVDEAMIRITPVRIIGWGLDPEAGWLHARRVERT</sequence>
<keyword evidence="4" id="KW-1185">Reference proteome</keyword>
<reference evidence="3" key="1">
    <citation type="submission" date="2020-10" db="EMBL/GenBank/DDBJ databases">
        <title>Taxonomic study of unclassified bacteria belonging to the class Ktedonobacteria.</title>
        <authorList>
            <person name="Yabe S."/>
            <person name="Wang C.M."/>
            <person name="Zheng Y."/>
            <person name="Sakai Y."/>
            <person name="Cavaletti L."/>
            <person name="Monciardini P."/>
            <person name="Donadio S."/>
        </authorList>
    </citation>
    <scope>NUCLEOTIDE SEQUENCE</scope>
    <source>
        <strain evidence="3">ID150040</strain>
    </source>
</reference>
<dbReference type="SUPFAM" id="SSF50475">
    <property type="entry name" value="FMN-binding split barrel"/>
    <property type="match status" value="1"/>
</dbReference>
<dbReference type="InterPro" id="IPR052019">
    <property type="entry name" value="F420H2_bilvrd_red/Heme_oxyg"/>
</dbReference>
<dbReference type="Gene3D" id="2.30.110.10">
    <property type="entry name" value="Electron Transport, Fmn-binding Protein, Chain A"/>
    <property type="match status" value="1"/>
</dbReference>
<dbReference type="NCBIfam" id="TIGR04023">
    <property type="entry name" value="PPOX_MSMEG_5819"/>
    <property type="match status" value="1"/>
</dbReference>
<accession>A0A8J3J0T8</accession>
<dbReference type="Pfam" id="PF01243">
    <property type="entry name" value="PNPOx_N"/>
    <property type="match status" value="1"/>
</dbReference>
<protein>
    <submittedName>
        <fullName evidence="3">PPOX class F420-dependent oxidoreductase</fullName>
    </submittedName>
</protein>
<feature type="domain" description="Pyridoxamine 5'-phosphate oxidase N-terminal" evidence="2">
    <location>
        <begin position="8"/>
        <end position="117"/>
    </location>
</feature>